<protein>
    <submittedName>
        <fullName evidence="2">Sugar phosphate isomerase/epimerase</fullName>
    </submittedName>
</protein>
<name>A0A060ZJ71_9ACTN</name>
<evidence type="ECO:0000313" key="3">
    <source>
        <dbReference type="Proteomes" id="UP000756710"/>
    </source>
</evidence>
<dbReference type="EMBL" id="LK022848">
    <property type="protein sequence ID" value="CDR01195.1"/>
    <property type="molecule type" value="Genomic_DNA"/>
</dbReference>
<proteinExistence type="predicted"/>
<gene>
    <name evidence="2" type="ORF">J2Z30_009573</name>
    <name evidence="1" type="ORF">SIRAN181</name>
</gene>
<evidence type="ECO:0000313" key="2">
    <source>
        <dbReference type="EMBL" id="MBP2068492.1"/>
    </source>
</evidence>
<keyword evidence="3" id="KW-1185">Reference proteome</keyword>
<dbReference type="HOGENOM" id="CLU_2669528_0_0_11"/>
<organism evidence="1">
    <name type="scientific">Streptomyces iranensis</name>
    <dbReference type="NCBI Taxonomy" id="576784"/>
    <lineage>
        <taxon>Bacteria</taxon>
        <taxon>Bacillati</taxon>
        <taxon>Actinomycetota</taxon>
        <taxon>Actinomycetes</taxon>
        <taxon>Kitasatosporales</taxon>
        <taxon>Streptomycetaceae</taxon>
        <taxon>Streptomyces</taxon>
        <taxon>Streptomyces violaceusniger group</taxon>
    </lineage>
</organism>
<keyword evidence="2" id="KW-0413">Isomerase</keyword>
<dbReference type="AlphaFoldDB" id="A0A060ZJ71"/>
<dbReference type="SUPFAM" id="SSF51658">
    <property type="entry name" value="Xylose isomerase-like"/>
    <property type="match status" value="1"/>
</dbReference>
<reference evidence="2 3" key="2">
    <citation type="submission" date="2021-03" db="EMBL/GenBank/DDBJ databases">
        <title>Genomic Encyclopedia of Type Strains, Phase IV (KMG-IV): sequencing the most valuable type-strain genomes for metagenomic binning, comparative biology and taxonomic classification.</title>
        <authorList>
            <person name="Goeker M."/>
        </authorList>
    </citation>
    <scope>NUCLEOTIDE SEQUENCE [LARGE SCALE GENOMIC DNA]</scope>
    <source>
        <strain evidence="2 3">DSM 41954</strain>
    </source>
</reference>
<evidence type="ECO:0000313" key="1">
    <source>
        <dbReference type="EMBL" id="CDR01195.1"/>
    </source>
</evidence>
<dbReference type="GO" id="GO:0016853">
    <property type="term" value="F:isomerase activity"/>
    <property type="evidence" value="ECO:0007669"/>
    <property type="project" value="UniProtKB-KW"/>
</dbReference>
<dbReference type="Proteomes" id="UP000756710">
    <property type="component" value="Unassembled WGS sequence"/>
</dbReference>
<accession>A0A060ZJ71</accession>
<dbReference type="InterPro" id="IPR036237">
    <property type="entry name" value="Xyl_isomerase-like_sf"/>
</dbReference>
<sequence>MLSGDHRTIGEGEFDNFAFLGLLGSLDYHGWLGVQGYGIGGDAYENFRRSRDALRGIEHRLGRHPSWAELRPDHL</sequence>
<dbReference type="EMBL" id="JAGGLR010000043">
    <property type="protein sequence ID" value="MBP2068492.1"/>
    <property type="molecule type" value="Genomic_DNA"/>
</dbReference>
<dbReference type="RefSeq" id="WP_044566437.1">
    <property type="nucleotide sequence ID" value="NZ_BAABDR010000070.1"/>
</dbReference>
<reference evidence="1" key="1">
    <citation type="submission" date="2014-05" db="EMBL/GenBank/DDBJ databases">
        <authorList>
            <person name="Horn Fabian"/>
        </authorList>
    </citation>
    <scope>NUCLEOTIDE SEQUENCE</scope>
</reference>